<comment type="caution">
    <text evidence="2">The sequence shown here is derived from an EMBL/GenBank/DDBJ whole genome shotgun (WGS) entry which is preliminary data.</text>
</comment>
<organism evidence="2 3">
    <name type="scientific">Fodinibius halophilus</name>
    <dbReference type="NCBI Taxonomy" id="1736908"/>
    <lineage>
        <taxon>Bacteria</taxon>
        <taxon>Pseudomonadati</taxon>
        <taxon>Balneolota</taxon>
        <taxon>Balneolia</taxon>
        <taxon>Balneolales</taxon>
        <taxon>Balneolaceae</taxon>
        <taxon>Fodinibius</taxon>
    </lineage>
</organism>
<accession>A0A6M1TCM9</accession>
<dbReference type="InterPro" id="IPR000866">
    <property type="entry name" value="AhpC/TSA"/>
</dbReference>
<proteinExistence type="predicted"/>
<dbReference type="InterPro" id="IPR036249">
    <property type="entry name" value="Thioredoxin-like_sf"/>
</dbReference>
<dbReference type="EMBL" id="JAALLS010000024">
    <property type="protein sequence ID" value="NGP89771.1"/>
    <property type="molecule type" value="Genomic_DNA"/>
</dbReference>
<evidence type="ECO:0000259" key="1">
    <source>
        <dbReference type="Pfam" id="PF00578"/>
    </source>
</evidence>
<dbReference type="Proteomes" id="UP000479132">
    <property type="component" value="Unassembled WGS sequence"/>
</dbReference>
<evidence type="ECO:0000313" key="2">
    <source>
        <dbReference type="EMBL" id="NGP89771.1"/>
    </source>
</evidence>
<dbReference type="SUPFAM" id="SSF52833">
    <property type="entry name" value="Thioredoxin-like"/>
    <property type="match status" value="1"/>
</dbReference>
<evidence type="ECO:0000313" key="3">
    <source>
        <dbReference type="Proteomes" id="UP000479132"/>
    </source>
</evidence>
<gene>
    <name evidence="2" type="ORF">G3569_15540</name>
</gene>
<sequence length="125" mass="14641">MIEKSSKYNLFVFFSDDDCMACTTEFVYYNRLNSDIHKSNLFIKGITNVSDSSLINAFVKQNDIKFEVYKSEELFKKYTIGDTPQSVLINVERDNIIIFRSFRKKTLSSQQATYDIINLIVRNSY</sequence>
<dbReference type="GO" id="GO:0016491">
    <property type="term" value="F:oxidoreductase activity"/>
    <property type="evidence" value="ECO:0007669"/>
    <property type="project" value="InterPro"/>
</dbReference>
<reference evidence="2 3" key="1">
    <citation type="submission" date="2020-02" db="EMBL/GenBank/DDBJ databases">
        <title>Aliifodinibius halophilus 2W32, complete genome.</title>
        <authorList>
            <person name="Li Y."/>
            <person name="Wu S."/>
        </authorList>
    </citation>
    <scope>NUCLEOTIDE SEQUENCE [LARGE SCALE GENOMIC DNA]</scope>
    <source>
        <strain evidence="2 3">2W32</strain>
    </source>
</reference>
<protein>
    <submittedName>
        <fullName evidence="2">Peroxiredoxin family protein</fullName>
    </submittedName>
</protein>
<keyword evidence="3" id="KW-1185">Reference proteome</keyword>
<dbReference type="GO" id="GO:0016209">
    <property type="term" value="F:antioxidant activity"/>
    <property type="evidence" value="ECO:0007669"/>
    <property type="project" value="InterPro"/>
</dbReference>
<dbReference type="AlphaFoldDB" id="A0A6M1TCM9"/>
<dbReference type="Pfam" id="PF00578">
    <property type="entry name" value="AhpC-TSA"/>
    <property type="match status" value="1"/>
</dbReference>
<dbReference type="Gene3D" id="3.40.30.10">
    <property type="entry name" value="Glutaredoxin"/>
    <property type="match status" value="1"/>
</dbReference>
<name>A0A6M1TCM9_9BACT</name>
<feature type="domain" description="Alkyl hydroperoxide reductase subunit C/ Thiol specific antioxidant" evidence="1">
    <location>
        <begin position="7"/>
        <end position="87"/>
    </location>
</feature>